<evidence type="ECO:0000313" key="7">
    <source>
        <dbReference type="Proteomes" id="UP001216579"/>
    </source>
</evidence>
<dbReference type="InterPro" id="IPR018490">
    <property type="entry name" value="cNMP-bd_dom_sf"/>
</dbReference>
<accession>A0ABT5ZM17</accession>
<sequence length="232" mass="25240">MDDWNPAAHTFWSLLDEPSRSALTAAGRRSSFSARTHLVRQNEESDHVYVVRTGCVKVYTDSETGYQAVLAIRSPGDLLGEQAGFEGRPRSASLYALTDVEALVVPSARFLALTGSLPVVANAVRLVLSRRLRDADRRRAAAGAERVEARLAALLLELGELYGSRADGGSVRIDLPLTQDDMAGLVLTSRRTVSRVLEEWRGRGLVITGRQAIVVARSAELRRCAGHSSSQE</sequence>
<dbReference type="PANTHER" id="PTHR24567">
    <property type="entry name" value="CRP FAMILY TRANSCRIPTIONAL REGULATORY PROTEIN"/>
    <property type="match status" value="1"/>
</dbReference>
<name>A0ABT5ZM17_9ACTN</name>
<dbReference type="SUPFAM" id="SSF46785">
    <property type="entry name" value="Winged helix' DNA-binding domain"/>
    <property type="match status" value="1"/>
</dbReference>
<comment type="caution">
    <text evidence="6">The sequence shown here is derived from an EMBL/GenBank/DDBJ whole genome shotgun (WGS) entry which is preliminary data.</text>
</comment>
<dbReference type="EMBL" id="JARJBC010000008">
    <property type="protein sequence ID" value="MDF3290721.1"/>
    <property type="molecule type" value="Genomic_DNA"/>
</dbReference>
<dbReference type="Gene3D" id="1.10.10.10">
    <property type="entry name" value="Winged helix-like DNA-binding domain superfamily/Winged helix DNA-binding domain"/>
    <property type="match status" value="1"/>
</dbReference>
<gene>
    <name evidence="6" type="ORF">P3G67_16000</name>
</gene>
<keyword evidence="7" id="KW-1185">Reference proteome</keyword>
<dbReference type="Gene3D" id="2.60.120.10">
    <property type="entry name" value="Jelly Rolls"/>
    <property type="match status" value="1"/>
</dbReference>
<reference evidence="6 7" key="1">
    <citation type="submission" date="2023-03" db="EMBL/GenBank/DDBJ databases">
        <title>Draft genome sequence of Streptomyces sp. RB6PN23 isolated from peat swamp forest in Thailand.</title>
        <authorList>
            <person name="Klaysubun C."/>
            <person name="Duangmal K."/>
        </authorList>
    </citation>
    <scope>NUCLEOTIDE SEQUENCE [LARGE SCALE GENOMIC DNA]</scope>
    <source>
        <strain evidence="6 7">RB6PN23</strain>
    </source>
</reference>
<dbReference type="InterPro" id="IPR014710">
    <property type="entry name" value="RmlC-like_jellyroll"/>
</dbReference>
<evidence type="ECO:0000256" key="1">
    <source>
        <dbReference type="ARBA" id="ARBA00023015"/>
    </source>
</evidence>
<dbReference type="InterPro" id="IPR012318">
    <property type="entry name" value="HTH_CRP"/>
</dbReference>
<dbReference type="RefSeq" id="WP_269858138.1">
    <property type="nucleotide sequence ID" value="NZ_JARJBC010000008.1"/>
</dbReference>
<dbReference type="PROSITE" id="PS51063">
    <property type="entry name" value="HTH_CRP_2"/>
    <property type="match status" value="1"/>
</dbReference>
<proteinExistence type="predicted"/>
<dbReference type="SUPFAM" id="SSF51206">
    <property type="entry name" value="cAMP-binding domain-like"/>
    <property type="match status" value="1"/>
</dbReference>
<evidence type="ECO:0000256" key="3">
    <source>
        <dbReference type="ARBA" id="ARBA00023163"/>
    </source>
</evidence>
<protein>
    <submittedName>
        <fullName evidence="6">Crp/Fnr family transcriptional regulator</fullName>
    </submittedName>
</protein>
<dbReference type="InterPro" id="IPR036390">
    <property type="entry name" value="WH_DNA-bd_sf"/>
</dbReference>
<dbReference type="InterPro" id="IPR050397">
    <property type="entry name" value="Env_Response_Regulators"/>
</dbReference>
<feature type="domain" description="Cyclic nucleotide-binding" evidence="4">
    <location>
        <begin position="11"/>
        <end position="115"/>
    </location>
</feature>
<dbReference type="PANTHER" id="PTHR24567:SF74">
    <property type="entry name" value="HTH-TYPE TRANSCRIPTIONAL REGULATOR ARCR"/>
    <property type="match status" value="1"/>
</dbReference>
<evidence type="ECO:0000259" key="5">
    <source>
        <dbReference type="PROSITE" id="PS51063"/>
    </source>
</evidence>
<evidence type="ECO:0000313" key="6">
    <source>
        <dbReference type="EMBL" id="MDF3290721.1"/>
    </source>
</evidence>
<dbReference type="SMART" id="SM00419">
    <property type="entry name" value="HTH_CRP"/>
    <property type="match status" value="1"/>
</dbReference>
<dbReference type="Pfam" id="PF00027">
    <property type="entry name" value="cNMP_binding"/>
    <property type="match status" value="1"/>
</dbReference>
<dbReference type="SMART" id="SM00100">
    <property type="entry name" value="cNMP"/>
    <property type="match status" value="1"/>
</dbReference>
<dbReference type="InterPro" id="IPR036388">
    <property type="entry name" value="WH-like_DNA-bd_sf"/>
</dbReference>
<dbReference type="Proteomes" id="UP001216579">
    <property type="component" value="Unassembled WGS sequence"/>
</dbReference>
<feature type="domain" description="HTH crp-type" evidence="5">
    <location>
        <begin position="145"/>
        <end position="219"/>
    </location>
</feature>
<keyword evidence="2" id="KW-0238">DNA-binding</keyword>
<organism evidence="6 7">
    <name type="scientific">Streptomyces silvisoli</name>
    <dbReference type="NCBI Taxonomy" id="3034235"/>
    <lineage>
        <taxon>Bacteria</taxon>
        <taxon>Bacillati</taxon>
        <taxon>Actinomycetota</taxon>
        <taxon>Actinomycetes</taxon>
        <taxon>Kitasatosporales</taxon>
        <taxon>Streptomycetaceae</taxon>
        <taxon>Streptomyces</taxon>
    </lineage>
</organism>
<dbReference type="PROSITE" id="PS50042">
    <property type="entry name" value="CNMP_BINDING_3"/>
    <property type="match status" value="1"/>
</dbReference>
<dbReference type="Pfam" id="PF13545">
    <property type="entry name" value="HTH_Crp_2"/>
    <property type="match status" value="1"/>
</dbReference>
<evidence type="ECO:0000259" key="4">
    <source>
        <dbReference type="PROSITE" id="PS50042"/>
    </source>
</evidence>
<evidence type="ECO:0000256" key="2">
    <source>
        <dbReference type="ARBA" id="ARBA00023125"/>
    </source>
</evidence>
<dbReference type="CDD" id="cd00038">
    <property type="entry name" value="CAP_ED"/>
    <property type="match status" value="1"/>
</dbReference>
<dbReference type="InterPro" id="IPR000595">
    <property type="entry name" value="cNMP-bd_dom"/>
</dbReference>
<keyword evidence="1" id="KW-0805">Transcription regulation</keyword>
<keyword evidence="3" id="KW-0804">Transcription</keyword>